<dbReference type="InterPro" id="IPR009057">
    <property type="entry name" value="Homeodomain-like_sf"/>
</dbReference>
<dbReference type="AlphaFoldDB" id="A0A1E3X3S1"/>
<name>A0A1E3X3S1_9BACT</name>
<dbReference type="SUPFAM" id="SSF46689">
    <property type="entry name" value="Homeodomain-like"/>
    <property type="match status" value="1"/>
</dbReference>
<sequence length="149" mass="17407">MKKKDILAHLGALNKNPEKVTNSLFIERDFFDPLDNVQIKYEMLRANQVDNQKVSRICKQFNYSREAFYVILRKFKKHGIIGFLESSRQRKNTVMLNQDIVKMIIQTKFNNPNISGSKLARKINAKFNTDYKKRAIEKAVKALGLTKKK</sequence>
<dbReference type="Pfam" id="PF13518">
    <property type="entry name" value="HTH_28"/>
    <property type="match status" value="1"/>
</dbReference>
<evidence type="ECO:0000313" key="3">
    <source>
        <dbReference type="Proteomes" id="UP000094056"/>
    </source>
</evidence>
<evidence type="ECO:0000259" key="1">
    <source>
        <dbReference type="Pfam" id="PF13518"/>
    </source>
</evidence>
<accession>A0A1E3X3S1</accession>
<dbReference type="InterPro" id="IPR055247">
    <property type="entry name" value="InsJ-like_HTH"/>
</dbReference>
<evidence type="ECO:0000313" key="2">
    <source>
        <dbReference type="EMBL" id="ODS30209.1"/>
    </source>
</evidence>
<comment type="caution">
    <text evidence="2">The sequence shown here is derived from an EMBL/GenBank/DDBJ whole genome shotgun (WGS) entry which is preliminary data.</text>
</comment>
<dbReference type="Proteomes" id="UP000094056">
    <property type="component" value="Unassembled WGS sequence"/>
</dbReference>
<dbReference type="EMBL" id="MAYW01000263">
    <property type="protein sequence ID" value="ODS30209.1"/>
    <property type="molecule type" value="Genomic_DNA"/>
</dbReference>
<gene>
    <name evidence="2" type="ORF">SCARUB_04678</name>
</gene>
<proteinExistence type="predicted"/>
<protein>
    <recommendedName>
        <fullName evidence="1">Insertion element IS150 protein InsJ-like helix-turn-helix domain-containing protein</fullName>
    </recommendedName>
</protein>
<organism evidence="2 3">
    <name type="scientific">Candidatus Scalindua rubra</name>
    <dbReference type="NCBI Taxonomy" id="1872076"/>
    <lineage>
        <taxon>Bacteria</taxon>
        <taxon>Pseudomonadati</taxon>
        <taxon>Planctomycetota</taxon>
        <taxon>Candidatus Brocadiia</taxon>
        <taxon>Candidatus Brocadiales</taxon>
        <taxon>Candidatus Scalinduaceae</taxon>
        <taxon>Candidatus Scalindua</taxon>
    </lineage>
</organism>
<feature type="domain" description="Insertion element IS150 protein InsJ-like helix-turn-helix" evidence="1">
    <location>
        <begin position="51"/>
        <end position="91"/>
    </location>
</feature>
<reference evidence="2 3" key="1">
    <citation type="submission" date="2016-07" db="EMBL/GenBank/DDBJ databases">
        <title>Draft genome of Scalindua rubra, obtained from a brine-seawater interface in the Red Sea, sheds light on salt adaptation in anammox bacteria.</title>
        <authorList>
            <person name="Speth D.R."/>
            <person name="Lagkouvardos I."/>
            <person name="Wang Y."/>
            <person name="Qian P.-Y."/>
            <person name="Dutilh B.E."/>
            <person name="Jetten M.S."/>
        </authorList>
    </citation>
    <scope>NUCLEOTIDE SEQUENCE [LARGE SCALE GENOMIC DNA]</scope>
    <source>
        <strain evidence="2">BSI-1</strain>
    </source>
</reference>